<keyword evidence="4" id="KW-1185">Reference proteome</keyword>
<dbReference type="eggNOG" id="COG0394">
    <property type="taxonomic scope" value="Bacteria"/>
</dbReference>
<sequence precursor="true">MKRVLILCTGNSCRSQMAEGLWNTLGQPTWEAVSAGSRPAGYVHPLAVRAMGELGIDISNLVSKSVAPYQNENFDLVVTVCDNAKEACPVFPGAKLTLHWPFADPAHAEGNDEEKMVMFRRVRDEIRDTISGYLKTVS</sequence>
<evidence type="ECO:0000313" key="3">
    <source>
        <dbReference type="EMBL" id="ADG67726.1"/>
    </source>
</evidence>
<keyword evidence="1" id="KW-0059">Arsenical resistance</keyword>
<dbReference type="InterPro" id="IPR023485">
    <property type="entry name" value="Ptyr_pPase"/>
</dbReference>
<organism evidence="3 4">
    <name type="scientific">Planctopirus limnophila (strain ATCC 43296 / DSM 3776 / IFAM 1008 / Mu 290)</name>
    <name type="common">Planctomyces limnophilus</name>
    <dbReference type="NCBI Taxonomy" id="521674"/>
    <lineage>
        <taxon>Bacteria</taxon>
        <taxon>Pseudomonadati</taxon>
        <taxon>Planctomycetota</taxon>
        <taxon>Planctomycetia</taxon>
        <taxon>Planctomycetales</taxon>
        <taxon>Planctomycetaceae</taxon>
        <taxon>Planctopirus</taxon>
    </lineage>
</organism>
<evidence type="ECO:0000259" key="2">
    <source>
        <dbReference type="SMART" id="SM00226"/>
    </source>
</evidence>
<dbReference type="CDD" id="cd16345">
    <property type="entry name" value="LMWP_ArsC"/>
    <property type="match status" value="1"/>
</dbReference>
<dbReference type="OrthoDB" id="9784339at2"/>
<reference evidence="3 4" key="1">
    <citation type="journal article" date="2010" name="Stand. Genomic Sci.">
        <title>Complete genome sequence of Planctomyces limnophilus type strain (Mu 290).</title>
        <authorList>
            <person name="Labutti K."/>
            <person name="Sikorski J."/>
            <person name="Schneider S."/>
            <person name="Nolan M."/>
            <person name="Lucas S."/>
            <person name="Glavina Del Rio T."/>
            <person name="Tice H."/>
            <person name="Cheng J.F."/>
            <person name="Goodwin L."/>
            <person name="Pitluck S."/>
            <person name="Liolios K."/>
            <person name="Ivanova N."/>
            <person name="Mavromatis K."/>
            <person name="Mikhailova N."/>
            <person name="Pati A."/>
            <person name="Chen A."/>
            <person name="Palaniappan K."/>
            <person name="Land M."/>
            <person name="Hauser L."/>
            <person name="Chang Y.J."/>
            <person name="Jeffries C.D."/>
            <person name="Tindall B.J."/>
            <person name="Rohde M."/>
            <person name="Goker M."/>
            <person name="Woyke T."/>
            <person name="Bristow J."/>
            <person name="Eisen J.A."/>
            <person name="Markowitz V."/>
            <person name="Hugenholtz P."/>
            <person name="Kyrpides N.C."/>
            <person name="Klenk H.P."/>
            <person name="Lapidus A."/>
        </authorList>
    </citation>
    <scope>NUCLEOTIDE SEQUENCE [LARGE SCALE GENOMIC DNA]</scope>
    <source>
        <strain evidence="4">ATCC 43296 / DSM 3776 / IFAM 1008 / 290</strain>
    </source>
</reference>
<feature type="domain" description="Phosphotyrosine protein phosphatase I" evidence="2">
    <location>
        <begin position="2"/>
        <end position="136"/>
    </location>
</feature>
<name>D5SYJ8_PLAL2</name>
<dbReference type="AlphaFoldDB" id="D5SYJ8"/>
<dbReference type="RefSeq" id="WP_013110157.1">
    <property type="nucleotide sequence ID" value="NC_014148.1"/>
</dbReference>
<evidence type="ECO:0000256" key="1">
    <source>
        <dbReference type="ARBA" id="ARBA00022849"/>
    </source>
</evidence>
<dbReference type="Proteomes" id="UP000002220">
    <property type="component" value="Chromosome"/>
</dbReference>
<dbReference type="GO" id="GO:0046685">
    <property type="term" value="P:response to arsenic-containing substance"/>
    <property type="evidence" value="ECO:0007669"/>
    <property type="project" value="UniProtKB-KW"/>
</dbReference>
<accession>D5SYJ8</accession>
<dbReference type="InterPro" id="IPR036196">
    <property type="entry name" value="Ptyr_pPase_sf"/>
</dbReference>
<dbReference type="Pfam" id="PF01451">
    <property type="entry name" value="LMWPc"/>
    <property type="match status" value="1"/>
</dbReference>
<dbReference type="PANTHER" id="PTHR43428">
    <property type="entry name" value="ARSENATE REDUCTASE"/>
    <property type="match status" value="1"/>
</dbReference>
<dbReference type="SMART" id="SM00226">
    <property type="entry name" value="LMWPc"/>
    <property type="match status" value="1"/>
</dbReference>
<proteinExistence type="predicted"/>
<dbReference type="STRING" id="521674.Plim_1896"/>
<dbReference type="HOGENOM" id="CLU_071415_3_2_0"/>
<dbReference type="KEGG" id="plm:Plim_1896"/>
<evidence type="ECO:0000313" key="4">
    <source>
        <dbReference type="Proteomes" id="UP000002220"/>
    </source>
</evidence>
<dbReference type="SUPFAM" id="SSF52788">
    <property type="entry name" value="Phosphotyrosine protein phosphatases I"/>
    <property type="match status" value="1"/>
</dbReference>
<dbReference type="PANTHER" id="PTHR43428:SF1">
    <property type="entry name" value="ARSENATE REDUCTASE"/>
    <property type="match status" value="1"/>
</dbReference>
<gene>
    <name evidence="3" type="ordered locus">Plim_1896</name>
</gene>
<protein>
    <submittedName>
        <fullName evidence="3">Protein-tyrosine phosphatase, low molecular weight</fullName>
    </submittedName>
</protein>
<dbReference type="Gene3D" id="3.40.50.2300">
    <property type="match status" value="1"/>
</dbReference>
<dbReference type="EMBL" id="CP001744">
    <property type="protein sequence ID" value="ADG67726.1"/>
    <property type="molecule type" value="Genomic_DNA"/>
</dbReference>